<dbReference type="Pfam" id="PF02195">
    <property type="entry name" value="ParB_N"/>
    <property type="match status" value="1"/>
</dbReference>
<dbReference type="Gene3D" id="1.10.10.2830">
    <property type="match status" value="1"/>
</dbReference>
<gene>
    <name evidence="2" type="ORF">TM448B02102_0013</name>
</gene>
<organism evidence="2">
    <name type="scientific">viral metagenome</name>
    <dbReference type="NCBI Taxonomy" id="1070528"/>
    <lineage>
        <taxon>unclassified sequences</taxon>
        <taxon>metagenomes</taxon>
        <taxon>organismal metagenomes</taxon>
    </lineage>
</organism>
<evidence type="ECO:0000313" key="2">
    <source>
        <dbReference type="EMBL" id="QJI00734.1"/>
    </source>
</evidence>
<dbReference type="InterPro" id="IPR003115">
    <property type="entry name" value="ParB_N"/>
</dbReference>
<dbReference type="Gene3D" id="3.90.1530.10">
    <property type="entry name" value="Conserved hypothetical protein from pyrococcus furiosus pfu- 392566-001, ParB domain"/>
    <property type="match status" value="1"/>
</dbReference>
<protein>
    <recommendedName>
        <fullName evidence="1">ParB-like N-terminal domain-containing protein</fullName>
    </recommendedName>
</protein>
<dbReference type="SMART" id="SM00470">
    <property type="entry name" value="ParB"/>
    <property type="match status" value="1"/>
</dbReference>
<dbReference type="AlphaFoldDB" id="A0A6M3XVA9"/>
<dbReference type="GO" id="GO:0005694">
    <property type="term" value="C:chromosome"/>
    <property type="evidence" value="ECO:0007669"/>
    <property type="project" value="TreeGrafter"/>
</dbReference>
<dbReference type="InterPro" id="IPR036086">
    <property type="entry name" value="ParB/Sulfiredoxin_sf"/>
</dbReference>
<dbReference type="SUPFAM" id="SSF109709">
    <property type="entry name" value="KorB DNA-binding domain-like"/>
    <property type="match status" value="1"/>
</dbReference>
<evidence type="ECO:0000259" key="1">
    <source>
        <dbReference type="SMART" id="SM00470"/>
    </source>
</evidence>
<sequence>MRKKRIPPSQIGIPDVRITSNWDPDMLEMFRKNVATMGIQQPLLVAWDGKDYWIIDGLHRLQEAKANNWPAVDCIVLDVDKKGILLRNLVLNRLRGRTRASEMVQVCKSLRNDHGMSIPDIVKETGLREEYVREMMSIGACAPEIWQALDDERIGVGQAFQLSRLPNQDNAVRVLAQVITFRTPVKDLKDVVDDAIRITHLREEKPDTPQPEPTEILRNVQCKVCEESYPVTQVTGLNVCITCYGYIFDLKQRRMAEIKAYRTPAQIAAEQLVTPVTEIEPGTGEDGPGG</sequence>
<dbReference type="SUPFAM" id="SSF110849">
    <property type="entry name" value="ParB/Sulfiredoxin"/>
    <property type="match status" value="1"/>
</dbReference>
<dbReference type="PANTHER" id="PTHR33375:SF1">
    <property type="entry name" value="CHROMOSOME-PARTITIONING PROTEIN PARB-RELATED"/>
    <property type="match status" value="1"/>
</dbReference>
<dbReference type="GO" id="GO:0007059">
    <property type="term" value="P:chromosome segregation"/>
    <property type="evidence" value="ECO:0007669"/>
    <property type="project" value="UniProtKB-KW"/>
</dbReference>
<reference evidence="2" key="1">
    <citation type="submission" date="2020-03" db="EMBL/GenBank/DDBJ databases">
        <title>The deep terrestrial virosphere.</title>
        <authorList>
            <person name="Holmfeldt K."/>
            <person name="Nilsson E."/>
            <person name="Simone D."/>
            <person name="Lopez-Fernandez M."/>
            <person name="Wu X."/>
            <person name="de Brujin I."/>
            <person name="Lundin D."/>
            <person name="Andersson A."/>
            <person name="Bertilsson S."/>
            <person name="Dopson M."/>
        </authorList>
    </citation>
    <scope>NUCLEOTIDE SEQUENCE</scope>
    <source>
        <strain evidence="2">TM448B02102</strain>
    </source>
</reference>
<proteinExistence type="predicted"/>
<dbReference type="InterPro" id="IPR050336">
    <property type="entry name" value="Chromosome_partition/occlusion"/>
</dbReference>
<dbReference type="EMBL" id="MT144872">
    <property type="protein sequence ID" value="QJI00734.1"/>
    <property type="molecule type" value="Genomic_DNA"/>
</dbReference>
<name>A0A6M3XVA9_9ZZZZ</name>
<feature type="domain" description="ParB-like N-terminal" evidence="1">
    <location>
        <begin position="4"/>
        <end position="93"/>
    </location>
</feature>
<dbReference type="PANTHER" id="PTHR33375">
    <property type="entry name" value="CHROMOSOME-PARTITIONING PROTEIN PARB-RELATED"/>
    <property type="match status" value="1"/>
</dbReference>
<accession>A0A6M3XVA9</accession>